<proteinExistence type="inferred from homology"/>
<evidence type="ECO:0000256" key="1">
    <source>
        <dbReference type="ARBA" id="ARBA00004651"/>
    </source>
</evidence>
<dbReference type="GO" id="GO:0006605">
    <property type="term" value="P:protein targeting"/>
    <property type="evidence" value="ECO:0007669"/>
    <property type="project" value="InterPro"/>
</dbReference>
<reference evidence="8 9" key="1">
    <citation type="submission" date="2018-10" db="EMBL/GenBank/DDBJ databases">
        <title>Genomic Encyclopedia of Type Strains, Phase IV (KMG-IV): sequencing the most valuable type-strain genomes for metagenomic binning, comparative biology and taxonomic classification.</title>
        <authorList>
            <person name="Goeker M."/>
        </authorList>
    </citation>
    <scope>NUCLEOTIDE SEQUENCE [LARGE SCALE GENOMIC DNA]</scope>
    <source>
        <strain evidence="8 9">DSM 15521</strain>
    </source>
</reference>
<accession>A0A420W7G1</accession>
<feature type="transmembrane region" description="Helical" evidence="7">
    <location>
        <begin position="39"/>
        <end position="61"/>
    </location>
</feature>
<keyword evidence="8" id="KW-0969">Cilium</keyword>
<comment type="caution">
    <text evidence="8">The sequence shown here is derived from an EMBL/GenBank/DDBJ whole genome shotgun (WGS) entry which is preliminary data.</text>
</comment>
<dbReference type="PANTHER" id="PTHR30065:SF1">
    <property type="entry name" value="SURFACE PRESENTATION OF ANTIGENS PROTEIN SPAR"/>
    <property type="match status" value="1"/>
</dbReference>
<keyword evidence="9" id="KW-1185">Reference proteome</keyword>
<evidence type="ECO:0000256" key="4">
    <source>
        <dbReference type="ARBA" id="ARBA00022692"/>
    </source>
</evidence>
<dbReference type="OrthoDB" id="9807748at2"/>
<keyword evidence="4 7" id="KW-0812">Transmembrane</keyword>
<dbReference type="GO" id="GO:0005886">
    <property type="term" value="C:plasma membrane"/>
    <property type="evidence" value="ECO:0007669"/>
    <property type="project" value="UniProtKB-SubCell"/>
</dbReference>
<dbReference type="Pfam" id="PF01311">
    <property type="entry name" value="Bac_export_1"/>
    <property type="match status" value="1"/>
</dbReference>
<comment type="similarity">
    <text evidence="2">Belongs to the FliR/MopE/SpaR family.</text>
</comment>
<sequence length="260" mass="29274">MNQFFDYISSHYWGFLFVFLRLSAFMMAFPFFSTSFIPISVRIILLLSFSFFFSSLILTIFQPPSSLLTFTFLVLKELLVGFLLALVGSIFYAVVLYAAELISYLMGLTVANLFDPTFGMVSVLGRFFAFVFYAVFFATGGEKLFLGALYQSFKFIPPGGVNIGDSLFNFLIKESSLIFTFGFKLAFPFIFALFITNLALALVNRLIPQINVFIVGLPLQVFVGLLALSVGFSVIVYFTVNLVQRYLEDLFRLLEVLKGG</sequence>
<evidence type="ECO:0000256" key="6">
    <source>
        <dbReference type="ARBA" id="ARBA00023136"/>
    </source>
</evidence>
<evidence type="ECO:0000256" key="3">
    <source>
        <dbReference type="ARBA" id="ARBA00022475"/>
    </source>
</evidence>
<organism evidence="8 9">
    <name type="scientific">Thermovibrio guaymasensis</name>
    <dbReference type="NCBI Taxonomy" id="240167"/>
    <lineage>
        <taxon>Bacteria</taxon>
        <taxon>Pseudomonadati</taxon>
        <taxon>Aquificota</taxon>
        <taxon>Aquificia</taxon>
        <taxon>Desulfurobacteriales</taxon>
        <taxon>Desulfurobacteriaceae</taxon>
        <taxon>Thermovibrio</taxon>
    </lineage>
</organism>
<dbReference type="PRINTS" id="PR00953">
    <property type="entry name" value="TYPE3IMRPROT"/>
</dbReference>
<keyword evidence="8" id="KW-0282">Flagellum</keyword>
<keyword evidence="6 7" id="KW-0472">Membrane</keyword>
<feature type="transmembrane region" description="Helical" evidence="7">
    <location>
        <begin position="12"/>
        <end position="32"/>
    </location>
</feature>
<protein>
    <submittedName>
        <fullName evidence="8">Flagellar biosynthetic protein FliR</fullName>
    </submittedName>
</protein>
<evidence type="ECO:0000256" key="2">
    <source>
        <dbReference type="ARBA" id="ARBA00009772"/>
    </source>
</evidence>
<keyword evidence="5 7" id="KW-1133">Transmembrane helix</keyword>
<feature type="transmembrane region" description="Helical" evidence="7">
    <location>
        <begin position="177"/>
        <end position="200"/>
    </location>
</feature>
<evidence type="ECO:0000256" key="7">
    <source>
        <dbReference type="SAM" id="Phobius"/>
    </source>
</evidence>
<dbReference type="PANTHER" id="PTHR30065">
    <property type="entry name" value="FLAGELLAR BIOSYNTHETIC PROTEIN FLIR"/>
    <property type="match status" value="1"/>
</dbReference>
<feature type="transmembrane region" description="Helical" evidence="7">
    <location>
        <begin position="118"/>
        <end position="139"/>
    </location>
</feature>
<dbReference type="InterPro" id="IPR002010">
    <property type="entry name" value="T3SS_IM_R"/>
</dbReference>
<dbReference type="EMBL" id="RBIE01000001">
    <property type="protein sequence ID" value="RKQ63260.1"/>
    <property type="molecule type" value="Genomic_DNA"/>
</dbReference>
<keyword evidence="3" id="KW-1003">Cell membrane</keyword>
<gene>
    <name evidence="8" type="ORF">C7457_0124</name>
</gene>
<comment type="subcellular location">
    <subcellularLocation>
        <location evidence="1">Cell membrane</location>
        <topology evidence="1">Multi-pass membrane protein</topology>
    </subcellularLocation>
</comment>
<evidence type="ECO:0000313" key="8">
    <source>
        <dbReference type="EMBL" id="RKQ63260.1"/>
    </source>
</evidence>
<feature type="transmembrane region" description="Helical" evidence="7">
    <location>
        <begin position="212"/>
        <end position="240"/>
    </location>
</feature>
<feature type="transmembrane region" description="Helical" evidence="7">
    <location>
        <begin position="81"/>
        <end position="106"/>
    </location>
</feature>
<dbReference type="Proteomes" id="UP000280881">
    <property type="component" value="Unassembled WGS sequence"/>
</dbReference>
<evidence type="ECO:0000313" key="9">
    <source>
        <dbReference type="Proteomes" id="UP000280881"/>
    </source>
</evidence>
<name>A0A420W7G1_9BACT</name>
<dbReference type="AlphaFoldDB" id="A0A420W7G1"/>
<evidence type="ECO:0000256" key="5">
    <source>
        <dbReference type="ARBA" id="ARBA00022989"/>
    </source>
</evidence>
<keyword evidence="8" id="KW-0966">Cell projection</keyword>